<dbReference type="SUPFAM" id="SSF52943">
    <property type="entry name" value="ATP synthase (F1-ATPase), gamma subunit"/>
    <property type="match status" value="1"/>
</dbReference>
<proteinExistence type="inferred from homology"/>
<dbReference type="VEuPathDB" id="PiroplasmaDB:BOVATA_011790"/>
<organism evidence="9 10">
    <name type="scientific">Babesia ovata</name>
    <dbReference type="NCBI Taxonomy" id="189622"/>
    <lineage>
        <taxon>Eukaryota</taxon>
        <taxon>Sar</taxon>
        <taxon>Alveolata</taxon>
        <taxon>Apicomplexa</taxon>
        <taxon>Aconoidasida</taxon>
        <taxon>Piroplasmida</taxon>
        <taxon>Babesiidae</taxon>
        <taxon>Babesia</taxon>
    </lineage>
</organism>
<dbReference type="Proteomes" id="UP000236319">
    <property type="component" value="Unassembled WGS sequence"/>
</dbReference>
<keyword evidence="6" id="KW-0472">Membrane</keyword>
<sequence length="517" mass="55346">MALLPRLRFGSSAASLLRGDAGVAPVQRRCFGSGDMQAVAIRIKSVKSIQKITKAMKMVAASKLKADQRRLEAGLPFSTPTQNVMNLLPISTTEPAGKNTALVVLASDKGLCGGINSAVAKMTKGLVASGETGGAAFSLYCVGEKVRSALESTYGKYFKSVFTEVSRTPFNYAKAAMISEALRQGNHDRIRIVYNHFKSAISYETRTLDVLSLPQFKAMHKRELNVYESEPEMAEFFPDFYEFYLTCCVYGCMLDSLAAEQSALWRLPTSITPTQCKYCYSTTSPNGVRAVISPPIYRLLHLAADSSFTRRVKQTLVSHGGAKQFTTRQHRTYSYSSNKIRSASCIAPCTLAERSTVRLLVARTGTWTTELLGLAAAGVGDKKGPVVADKLVHNLLLGGLVHVLLVVGYNALGDGLPDGVDLGGETTTADADPDVDARDALGAHDVQGLKHLGPEGLRADVVEGAAVDADHAGAPGAEGDGNGALLPAEGLDTLSLALCNLVCHLELNEQNHQKYTV</sequence>
<protein>
    <submittedName>
        <fullName evidence="9">ATP synthase F1 gamma subunit</fullName>
    </submittedName>
</protein>
<keyword evidence="10" id="KW-1185">Reference proteome</keyword>
<dbReference type="EMBL" id="BDSA01000001">
    <property type="protein sequence ID" value="GBE59686.1"/>
    <property type="molecule type" value="Genomic_DNA"/>
</dbReference>
<dbReference type="AlphaFoldDB" id="A0A2H6K9L4"/>
<reference evidence="9 10" key="1">
    <citation type="journal article" date="2017" name="BMC Genomics">
        <title>Whole-genome assembly of Babesia ovata and comparative genomics between closely related pathogens.</title>
        <authorList>
            <person name="Yamagishi J."/>
            <person name="Asada M."/>
            <person name="Hakimi H."/>
            <person name="Tanaka T.Q."/>
            <person name="Sugimoto C."/>
            <person name="Kawazu S."/>
        </authorList>
    </citation>
    <scope>NUCLEOTIDE SEQUENCE [LARGE SCALE GENOMIC DNA]</scope>
    <source>
        <strain evidence="9 10">Miyake</strain>
    </source>
</reference>
<dbReference type="RefSeq" id="XP_028865929.1">
    <property type="nucleotide sequence ID" value="XM_029010096.1"/>
</dbReference>
<evidence type="ECO:0000256" key="7">
    <source>
        <dbReference type="ARBA" id="ARBA00023196"/>
    </source>
</evidence>
<evidence type="ECO:0000256" key="5">
    <source>
        <dbReference type="ARBA" id="ARBA00023065"/>
    </source>
</evidence>
<keyword evidence="7" id="KW-0139">CF(1)</keyword>
<evidence type="ECO:0000256" key="3">
    <source>
        <dbReference type="ARBA" id="ARBA00022448"/>
    </source>
</evidence>
<keyword evidence="3" id="KW-0813">Transport</keyword>
<comment type="caution">
    <text evidence="9">The sequence shown here is derived from an EMBL/GenBank/DDBJ whole genome shotgun (WGS) entry which is preliminary data.</text>
</comment>
<dbReference type="Pfam" id="PF00231">
    <property type="entry name" value="ATP-synt"/>
    <property type="match status" value="1"/>
</dbReference>
<evidence type="ECO:0000256" key="2">
    <source>
        <dbReference type="ARBA" id="ARBA00007681"/>
    </source>
</evidence>
<name>A0A2H6K9L4_9APIC</name>
<keyword evidence="8" id="KW-0066">ATP synthesis</keyword>
<dbReference type="Gene3D" id="3.40.1380.10">
    <property type="match status" value="1"/>
</dbReference>
<comment type="subcellular location">
    <subcellularLocation>
        <location evidence="1">Membrane</location>
        <topology evidence="1">Peripheral membrane protein</topology>
    </subcellularLocation>
</comment>
<dbReference type="PRINTS" id="PR00126">
    <property type="entry name" value="ATPASEGAMMA"/>
</dbReference>
<keyword evidence="5" id="KW-0406">Ion transport</keyword>
<evidence type="ECO:0000256" key="1">
    <source>
        <dbReference type="ARBA" id="ARBA00004170"/>
    </source>
</evidence>
<evidence type="ECO:0000256" key="4">
    <source>
        <dbReference type="ARBA" id="ARBA00022781"/>
    </source>
</evidence>
<dbReference type="PANTHER" id="PTHR11693:SF22">
    <property type="entry name" value="ATP SYNTHASE SUBUNIT GAMMA, MITOCHONDRIAL"/>
    <property type="match status" value="1"/>
</dbReference>
<comment type="similarity">
    <text evidence="2">Belongs to the ATPase gamma chain family.</text>
</comment>
<dbReference type="InterPro" id="IPR000131">
    <property type="entry name" value="ATP_synth_F1_gsu"/>
</dbReference>
<evidence type="ECO:0000313" key="10">
    <source>
        <dbReference type="Proteomes" id="UP000236319"/>
    </source>
</evidence>
<gene>
    <name evidence="9" type="ORF">BOVATA_011790</name>
</gene>
<accession>A0A2H6K9L4</accession>
<dbReference type="OrthoDB" id="239812at2759"/>
<keyword evidence="4" id="KW-0375">Hydrogen ion transport</keyword>
<dbReference type="GO" id="GO:0046933">
    <property type="term" value="F:proton-transporting ATP synthase activity, rotational mechanism"/>
    <property type="evidence" value="ECO:0007669"/>
    <property type="project" value="InterPro"/>
</dbReference>
<dbReference type="GO" id="GO:0045259">
    <property type="term" value="C:proton-transporting ATP synthase complex"/>
    <property type="evidence" value="ECO:0007669"/>
    <property type="project" value="UniProtKB-KW"/>
</dbReference>
<evidence type="ECO:0000256" key="6">
    <source>
        <dbReference type="ARBA" id="ARBA00023136"/>
    </source>
</evidence>
<dbReference type="GeneID" id="39873456"/>
<dbReference type="Gene3D" id="1.10.287.80">
    <property type="entry name" value="ATP synthase, gamma subunit, helix hairpin domain"/>
    <property type="match status" value="1"/>
</dbReference>
<dbReference type="InterPro" id="IPR035968">
    <property type="entry name" value="ATP_synth_F1_ATPase_gsu"/>
</dbReference>
<dbReference type="PANTHER" id="PTHR11693">
    <property type="entry name" value="ATP SYNTHASE GAMMA CHAIN"/>
    <property type="match status" value="1"/>
</dbReference>
<dbReference type="CDD" id="cd12151">
    <property type="entry name" value="F1-ATPase_gamma"/>
    <property type="match status" value="1"/>
</dbReference>
<evidence type="ECO:0000313" key="9">
    <source>
        <dbReference type="EMBL" id="GBE59686.1"/>
    </source>
</evidence>
<evidence type="ECO:0000256" key="8">
    <source>
        <dbReference type="ARBA" id="ARBA00023310"/>
    </source>
</evidence>